<protein>
    <submittedName>
        <fullName evidence="2">Krev interaction trapped protein 1</fullName>
    </submittedName>
</protein>
<evidence type="ECO:0000313" key="2">
    <source>
        <dbReference type="EMBL" id="CDL94280.1"/>
    </source>
</evidence>
<dbReference type="InterPro" id="IPR057096">
    <property type="entry name" value="KRIT1_FRMD8_FERM_C"/>
</dbReference>
<dbReference type="Pfam" id="PF24522">
    <property type="entry name" value="KRIT1_FRMD8_FERM_C"/>
    <property type="match status" value="1"/>
</dbReference>
<dbReference type="Gene3D" id="2.30.29.30">
    <property type="entry name" value="Pleckstrin-homology domain (PH domain)/Phosphotyrosine-binding domain (PTB)"/>
    <property type="match status" value="1"/>
</dbReference>
<proteinExistence type="predicted"/>
<dbReference type="AlphaFoldDB" id="W6NBP3"/>
<evidence type="ECO:0000259" key="1">
    <source>
        <dbReference type="Pfam" id="PF24522"/>
    </source>
</evidence>
<dbReference type="InterPro" id="IPR011993">
    <property type="entry name" value="PH-like_dom_sf"/>
</dbReference>
<feature type="domain" description="KRIT1/FRMD8 FERM" evidence="1">
    <location>
        <begin position="65"/>
        <end position="128"/>
    </location>
</feature>
<dbReference type="EMBL" id="CAVP010057731">
    <property type="protein sequence ID" value="CDL94280.1"/>
    <property type="molecule type" value="Genomic_DNA"/>
</dbReference>
<organism evidence="2">
    <name type="scientific">Haemonchus contortus</name>
    <name type="common">Barber pole worm</name>
    <dbReference type="NCBI Taxonomy" id="6289"/>
    <lineage>
        <taxon>Eukaryota</taxon>
        <taxon>Metazoa</taxon>
        <taxon>Ecdysozoa</taxon>
        <taxon>Nematoda</taxon>
        <taxon>Chromadorea</taxon>
        <taxon>Rhabditida</taxon>
        <taxon>Rhabditina</taxon>
        <taxon>Rhabditomorpha</taxon>
        <taxon>Strongyloidea</taxon>
        <taxon>Trichostrongylidae</taxon>
        <taxon>Haemonchus</taxon>
    </lineage>
</organism>
<reference evidence="2" key="1">
    <citation type="submission" date="2013-03" db="EMBL/GenBank/DDBJ databases">
        <authorList>
            <person name="Aslett M."/>
        </authorList>
    </citation>
    <scope>NUCLEOTIDE SEQUENCE [LARGE SCALE GENOMIC DNA]</scope>
    <source>
        <strain evidence="2">ISE/inbred ISE</strain>
    </source>
</reference>
<accession>W6NBP3</accession>
<name>W6NBP3_HAECO</name>
<comment type="caution">
    <text evidence="2">The sequence shown here is derived from an EMBL/GenBank/DDBJ whole genome shotgun (WGS) entry which is preliminary data.</text>
</comment>
<sequence length="138" mass="15864">MLSVKEKANEMWRKTIKALKDVKSSNVSHLQKEFLSYCRQFRTYGSTFFITEVYMSQPYTSHLRTHCGVNDYGLHLINAATMTLVSSYGHRELVWSFDVGKPYLEVHARARGHQLTIRTPQAVYISMLLNKLSGQTSS</sequence>
<reference evidence="2" key="2">
    <citation type="submission" date="2013-05" db="EMBL/GenBank/DDBJ databases">
        <title>The genome and transcriptome of Haemonchus contortus: a key model parasite for drug and vaccine discovery.</title>
        <authorList>
            <person name="Laing R."/>
            <person name="Kikuchi T."/>
            <person name="Martinelli A."/>
            <person name="Tsai I.J."/>
            <person name="Beech R.N."/>
            <person name="Redman E."/>
            <person name="Holroyd N."/>
            <person name="Bartley D.J."/>
            <person name="Beasley H."/>
            <person name="Britton C."/>
            <person name="Curran D."/>
            <person name="Devaney E."/>
            <person name="Gilabert A."/>
            <person name="Jackson F."/>
            <person name="Hunt M."/>
            <person name="Johnston S."/>
            <person name="Kryukov I."/>
            <person name="Li K."/>
            <person name="Morrison A.A."/>
            <person name="Reid A.J."/>
            <person name="Sargison N."/>
            <person name="Saunders G."/>
            <person name="Wasmuth J.D."/>
            <person name="Wolstenholme A."/>
            <person name="Berriman M."/>
            <person name="Gilleard J.S."/>
            <person name="Cotton J.A."/>
        </authorList>
    </citation>
    <scope>NUCLEOTIDE SEQUENCE [LARGE SCALE GENOMIC DNA]</scope>
    <source>
        <strain evidence="2">ISE/inbred ISE</strain>
    </source>
</reference>
<gene>
    <name evidence="2" type="ORF">HCOI_00802900</name>
</gene>